<dbReference type="EMBL" id="JAUSTY010000025">
    <property type="protein sequence ID" value="MDQ0168165.1"/>
    <property type="molecule type" value="Genomic_DNA"/>
</dbReference>
<keyword evidence="1" id="KW-0812">Transmembrane</keyword>
<keyword evidence="1" id="KW-0472">Membrane</keyword>
<feature type="transmembrane region" description="Helical" evidence="1">
    <location>
        <begin position="12"/>
        <end position="31"/>
    </location>
</feature>
<evidence type="ECO:0008006" key="4">
    <source>
        <dbReference type="Google" id="ProtNLM"/>
    </source>
</evidence>
<dbReference type="Proteomes" id="UP001235840">
    <property type="component" value="Unassembled WGS sequence"/>
</dbReference>
<comment type="caution">
    <text evidence="2">The sequence shown here is derived from an EMBL/GenBank/DDBJ whole genome shotgun (WGS) entry which is preliminary data.</text>
</comment>
<proteinExistence type="predicted"/>
<sequence length="120" mass="13165">MDKFLSNSRFIMNTGVWISVIGIALSPKMGFFETGPLLVVLSIFCLTSGLFISTFANILRLKERRALTPVIIISQCVTTGFAAAFIIAFFIYDVLNLWLVAGILGGLGVLLFGRTVQEKE</sequence>
<reference evidence="2 3" key="1">
    <citation type="submission" date="2023-07" db="EMBL/GenBank/DDBJ databases">
        <title>Genomic Encyclopedia of Type Strains, Phase IV (KMG-IV): sequencing the most valuable type-strain genomes for metagenomic binning, comparative biology and taxonomic classification.</title>
        <authorList>
            <person name="Goeker M."/>
        </authorList>
    </citation>
    <scope>NUCLEOTIDE SEQUENCE [LARGE SCALE GENOMIC DNA]</scope>
    <source>
        <strain evidence="2 3">DSM 12751</strain>
    </source>
</reference>
<name>A0ABT9W5P9_9BACI</name>
<evidence type="ECO:0000313" key="2">
    <source>
        <dbReference type="EMBL" id="MDQ0168165.1"/>
    </source>
</evidence>
<keyword evidence="1" id="KW-1133">Transmembrane helix</keyword>
<gene>
    <name evidence="2" type="ORF">J2S11_004117</name>
</gene>
<feature type="transmembrane region" description="Helical" evidence="1">
    <location>
        <begin position="66"/>
        <end position="91"/>
    </location>
</feature>
<evidence type="ECO:0000256" key="1">
    <source>
        <dbReference type="SAM" id="Phobius"/>
    </source>
</evidence>
<dbReference type="RefSeq" id="WP_307397702.1">
    <property type="nucleotide sequence ID" value="NZ_BAAADK010000020.1"/>
</dbReference>
<accession>A0ABT9W5P9</accession>
<protein>
    <recommendedName>
        <fullName evidence="4">EamA domain-containing protein</fullName>
    </recommendedName>
</protein>
<feature type="transmembrane region" description="Helical" evidence="1">
    <location>
        <begin position="97"/>
        <end position="116"/>
    </location>
</feature>
<feature type="transmembrane region" description="Helical" evidence="1">
    <location>
        <begin position="37"/>
        <end position="59"/>
    </location>
</feature>
<organism evidence="2 3">
    <name type="scientific">Caldalkalibacillus horti</name>
    <dbReference type="NCBI Taxonomy" id="77523"/>
    <lineage>
        <taxon>Bacteria</taxon>
        <taxon>Bacillati</taxon>
        <taxon>Bacillota</taxon>
        <taxon>Bacilli</taxon>
        <taxon>Bacillales</taxon>
        <taxon>Bacillaceae</taxon>
        <taxon>Caldalkalibacillus</taxon>
    </lineage>
</organism>
<evidence type="ECO:0000313" key="3">
    <source>
        <dbReference type="Proteomes" id="UP001235840"/>
    </source>
</evidence>
<keyword evidence="3" id="KW-1185">Reference proteome</keyword>